<evidence type="ECO:0000256" key="20">
    <source>
        <dbReference type="SAM" id="MobiDB-lite"/>
    </source>
</evidence>
<proteinExistence type="predicted"/>
<feature type="compositionally biased region" description="Polar residues" evidence="20">
    <location>
        <begin position="530"/>
        <end position="594"/>
    </location>
</feature>
<keyword evidence="8" id="KW-0256">Endoplasmic reticulum</keyword>
<keyword evidence="4" id="KW-0597">Phosphoprotein</keyword>
<gene>
    <name evidence="22" type="ORF">I79_001876</name>
</gene>
<accession>G3GVX1</accession>
<feature type="compositionally biased region" description="Pro residues" evidence="20">
    <location>
        <begin position="1916"/>
        <end position="1928"/>
    </location>
</feature>
<dbReference type="InterPro" id="IPR039008">
    <property type="entry name" value="IF_rod_dom"/>
</dbReference>
<feature type="compositionally biased region" description="Polar residues" evidence="20">
    <location>
        <begin position="77"/>
        <end position="433"/>
    </location>
</feature>
<sequence length="2009" mass="216698">MVFPPVATVPAMPQEKLASSPKDKKKKEKKVAKVEPAVSSIVNSIQVLASKSAILEATPKEVPMVAVPPVGSKASAPATSSQGKKGEGAQNQAKKGEGAQNQAKKGEGAQNQAKKGEGAQNQTKKGEGAQNQGKKGEGAQNQTKKGEGAQNQAKKGEGAQNQAKKGEGAQNQAKKGEGAQNQAKKGEGAQNQAKKGEGAQNQAKKGEGAQNQAKKGEGAQNQAKKGEGAQNQAKKGEGAQNQAKKGEGAQNQAKKGEGAQNQAKKGEGAQNQAKKGEGAQNQAKKGEGAQNQAKKGEGAQNQAKKGEGAQNQAKKGEGAQNQAKKGEGAQNQAKKGEGAQNQAKKGEGAQNQAKKGEGAQNQAKKGEGAQNQAKKGEGAQNQAKKGEGAQNQAKKGEGAQNQAKKGEGAQNQAKKGEGAQNQAKKGEGAQNQAKKGGEGAQNQGKKGETNQNQAKKGDGVQNQAKKGEGPQNQGKKGEATQNQGKKMEGAQNQGKKTEGTPNQGKKGEGTQNQAKKLEDSPNQGKKAEGAQNQGKKGEGAQNQGKKGEGTQNQGKKGDGAQNQGKKGEGAQNQGKKGEGAQNQGKKGEGAQNQGKKGDGNPNQGKKGEGAPNQSRKTDAVANQGTKTEGVSNQGKKAEGSPNQGKKAEGSPNQGKKAEGSPNQGKKAEGAPNQGKKVEGSPNQGKKVDTASNQGNKLESAPAQGKNSGMVQSQEAPKQEAPAKKKSGSKRKAEPGSPDCDSPLFLPYKTLVSTVGSMMFNEGEAQRLIEILSEKIGVTQDTWHKATQKGDPVAILKRQLEEKEKLLATEQEDAAVAKSKLRELNKEMASEKAKAAAGEAKVKKQLVAREQEIAAVQARMQASYQDHVKEVQQLQGKIRTLQEQLENGPNTQLARLQQENSILRDALNQATSQVESKQNTELAKLRQELSKVNKELVEKSEASRQEEQQRKALEAKAATFEKQVLQLQASHKESEEALQKRLEEVTRELCRAQSSHASLRADAEKAQEQQQRMAELHSKLQSSEVEVKSKCEELSNLHGQLKEARAENEQLTERIHSIETLLEAGQAQNTQASQAEADQQQIRLKELESQVLSLEKETSELKEAMEQQKGKNNDLREKNWKAMEALALAERTCEEKLHSLTQAKEESEKQLHLAEAQTKEVLLALLPDLSISAHQNYAEWLREVKEKGSELLKKPPASLEPSLDVVSKLREAEETQNSLQAECDQYRSILAETEGMLKDLQKSVEEEERVWKAKVGAAEEELQKSRVTVKHLEDIVEKLKGELESSDQVREHTSFLEAELEKHMAAASAECQNYAKEVAGLRQLLLDSQSQLDEAKSEAQKQSTELALVRQQLSDMKSHVEDGDVAGSPAVPPAEQDPIKLKTQLERTEAILEDEQTRRQKLTAEFEEAQSTACRLQEELEKLRAAGGPLESSGIEEVTQLKERLEKEKRLTSDLGRAATKLQELLKTTQEQLTKEKDTVKKLQEQLEKAEADEALLRNLHLQLEAQFLQADISVAKDRYKKNLLEIQTYIGILQQIIQTAPQVSLVTGGMREEKLLTEREVAALRSQLEEGKEALTHLQAQKAELQTQTTSLEQAIKHAHECYDDEIQLYNEQIESLRKEIEEAERSLERSSYDCRQLAVAQQTLRNELDRYQRIIEIEGNRLSSAFLETPVSLITPSHGASLSLGSSVKDLTRAVQDITAAKPRQKVLPKSLPKRKEIIAQDKVDETLEDAQLKTLQEPNPVQVELKADSDSQLGPGGRHEVSPIQVGGPEDVPDGGQISKAFGKLCKVVKERMSGPKEPVPEPPADLFTKGRHILVTGDASFVDPEFYSSSIPARGGVVVSIEEDSMHHDGYVEPSPGQPIPPVENGKGVPQGREGDHSNQKQVTDKNGIGAKEPKDLEQKGDDCQKEDEGPRRPCPVIIPGPDGPPTSHSPTSGSNQDGPEGPGNKSSSLLAKSPSKALAFKKVEVVESIEKISTESIQTYEETSVIVETVIGKTKANKKPGEKGS</sequence>
<feature type="coiled-coil region" evidence="19">
    <location>
        <begin position="1208"/>
        <end position="1351"/>
    </location>
</feature>
<evidence type="ECO:0000256" key="5">
    <source>
        <dbReference type="ARBA" id="ARBA00022692"/>
    </source>
</evidence>
<feature type="coiled-coil region" evidence="19">
    <location>
        <begin position="792"/>
        <end position="1156"/>
    </location>
</feature>
<dbReference type="InterPro" id="IPR040248">
    <property type="entry name" value="RRBP1"/>
</dbReference>
<evidence type="ECO:0000256" key="7">
    <source>
        <dbReference type="ARBA" id="ARBA00022754"/>
    </source>
</evidence>
<evidence type="ECO:0000256" key="3">
    <source>
        <dbReference type="ARBA" id="ARBA00022499"/>
    </source>
</evidence>
<dbReference type="GO" id="GO:0015031">
    <property type="term" value="P:protein transport"/>
    <property type="evidence" value="ECO:0007669"/>
    <property type="project" value="UniProtKB-KW"/>
</dbReference>
<dbReference type="FunFam" id="1.10.287.1490:FF:000010">
    <property type="entry name" value="Ribosome binding protein 1"/>
    <property type="match status" value="1"/>
</dbReference>
<evidence type="ECO:0000256" key="16">
    <source>
        <dbReference type="ARBA" id="ARBA00053537"/>
    </source>
</evidence>
<dbReference type="PROSITE" id="PS51842">
    <property type="entry name" value="IF_ROD_2"/>
    <property type="match status" value="1"/>
</dbReference>
<comment type="function">
    <text evidence="16">Acts as a ribosome receptor and mediates interaction between the ribosome and the endoplasmic reticulum membrane.</text>
</comment>
<evidence type="ECO:0000256" key="19">
    <source>
        <dbReference type="SAM" id="Coils"/>
    </source>
</evidence>
<dbReference type="GO" id="GO:0005882">
    <property type="term" value="C:intermediate filament"/>
    <property type="evidence" value="ECO:0007669"/>
    <property type="project" value="UniProtKB-KW"/>
</dbReference>
<dbReference type="GO" id="GO:0005789">
    <property type="term" value="C:endoplasmic reticulum membrane"/>
    <property type="evidence" value="ECO:0007669"/>
    <property type="project" value="UniProtKB-SubCell"/>
</dbReference>
<evidence type="ECO:0000313" key="22">
    <source>
        <dbReference type="EMBL" id="EGV95408.1"/>
    </source>
</evidence>
<evidence type="ECO:0000256" key="17">
    <source>
        <dbReference type="ARBA" id="ARBA00069514"/>
    </source>
</evidence>
<dbReference type="InParanoid" id="G3GVX1"/>
<feature type="compositionally biased region" description="Basic and acidic residues" evidence="20">
    <location>
        <begin position="1895"/>
        <end position="1915"/>
    </location>
</feature>
<feature type="region of interest" description="Disordered" evidence="20">
    <location>
        <begin position="1"/>
        <end position="35"/>
    </location>
</feature>
<evidence type="ECO:0000313" key="23">
    <source>
        <dbReference type="Proteomes" id="UP000001075"/>
    </source>
</evidence>
<evidence type="ECO:0000256" key="8">
    <source>
        <dbReference type="ARBA" id="ARBA00022824"/>
    </source>
</evidence>
<feature type="compositionally biased region" description="Polar residues" evidence="20">
    <location>
        <begin position="440"/>
        <end position="514"/>
    </location>
</feature>
<evidence type="ECO:0000256" key="15">
    <source>
        <dbReference type="ARBA" id="ARBA00023136"/>
    </source>
</evidence>
<evidence type="ECO:0000256" key="13">
    <source>
        <dbReference type="ARBA" id="ARBA00023010"/>
    </source>
</evidence>
<dbReference type="EMBL" id="JH000044">
    <property type="protein sequence ID" value="EGV95408.1"/>
    <property type="molecule type" value="Genomic_DNA"/>
</dbReference>
<feature type="region of interest" description="Disordered" evidence="20">
    <location>
        <begin position="66"/>
        <end position="744"/>
    </location>
</feature>
<evidence type="ECO:0000256" key="12">
    <source>
        <dbReference type="ARBA" id="ARBA00022990"/>
    </source>
</evidence>
<evidence type="ECO:0000256" key="1">
    <source>
        <dbReference type="ARBA" id="ARBA00004643"/>
    </source>
</evidence>
<keyword evidence="7" id="KW-0403">Intermediate filament</keyword>
<keyword evidence="3" id="KW-1017">Isopeptide bond</keyword>
<dbReference type="PANTHER" id="PTHR18939:SF4">
    <property type="entry name" value="RIBOSOME-BINDING PROTEIN 1"/>
    <property type="match status" value="1"/>
</dbReference>
<evidence type="ECO:0000256" key="6">
    <source>
        <dbReference type="ARBA" id="ARBA00022737"/>
    </source>
</evidence>
<keyword evidence="13" id="KW-0811">Translocation</keyword>
<dbReference type="eggNOG" id="KOG1999">
    <property type="taxonomic scope" value="Eukaryota"/>
</dbReference>
<protein>
    <recommendedName>
        <fullName evidence="17">Ribosome-binding protein 1</fullName>
    </recommendedName>
    <alternativeName>
        <fullName evidence="18">Ribosome receptor protein</fullName>
    </alternativeName>
</protein>
<dbReference type="FunFam" id="1.20.5.170:FF:000094">
    <property type="entry name" value="Beaded filament structural protein 1"/>
    <property type="match status" value="1"/>
</dbReference>
<evidence type="ECO:0000256" key="14">
    <source>
        <dbReference type="ARBA" id="ARBA00023054"/>
    </source>
</evidence>
<comment type="subcellular location">
    <subcellularLocation>
        <location evidence="1">Endoplasmic reticulum membrane</location>
        <topology evidence="1">Single-pass type III membrane protein</topology>
    </subcellularLocation>
</comment>
<name>G3GVX1_CRIGR</name>
<evidence type="ECO:0000256" key="9">
    <source>
        <dbReference type="ARBA" id="ARBA00022843"/>
    </source>
</evidence>
<organism evidence="22 23">
    <name type="scientific">Cricetulus griseus</name>
    <name type="common">Chinese hamster</name>
    <name type="synonym">Cricetulus barabensis griseus</name>
    <dbReference type="NCBI Taxonomy" id="10029"/>
    <lineage>
        <taxon>Eukaryota</taxon>
        <taxon>Metazoa</taxon>
        <taxon>Chordata</taxon>
        <taxon>Craniata</taxon>
        <taxon>Vertebrata</taxon>
        <taxon>Euteleostomi</taxon>
        <taxon>Mammalia</taxon>
        <taxon>Eutheria</taxon>
        <taxon>Euarchontoglires</taxon>
        <taxon>Glires</taxon>
        <taxon>Rodentia</taxon>
        <taxon>Myomorpha</taxon>
        <taxon>Muroidea</taxon>
        <taxon>Cricetidae</taxon>
        <taxon>Cricetinae</taxon>
        <taxon>Cricetulus</taxon>
    </lineage>
</organism>
<feature type="region of interest" description="Disordered" evidence="20">
    <location>
        <begin position="1845"/>
        <end position="1955"/>
    </location>
</feature>
<dbReference type="FunCoup" id="G3GVX1">
    <property type="interactions" value="900"/>
</dbReference>
<dbReference type="PaxDb" id="10029-XP_007630520.1"/>
<dbReference type="STRING" id="10029.G3GVX1"/>
<dbReference type="PANTHER" id="PTHR18939">
    <property type="entry name" value="RIBOSOME BINDING PROTEIN-1"/>
    <property type="match status" value="1"/>
</dbReference>
<feature type="coiled-coil region" evidence="19">
    <location>
        <begin position="1384"/>
        <end position="1506"/>
    </location>
</feature>
<evidence type="ECO:0000256" key="2">
    <source>
        <dbReference type="ARBA" id="ARBA00022448"/>
    </source>
</evidence>
<evidence type="ECO:0000256" key="18">
    <source>
        <dbReference type="ARBA" id="ARBA00076247"/>
    </source>
</evidence>
<keyword evidence="15" id="KW-0472">Membrane</keyword>
<feature type="domain" description="IF rod" evidence="21">
    <location>
        <begin position="1295"/>
        <end position="1663"/>
    </location>
</feature>
<keyword evidence="10" id="KW-0653">Protein transport</keyword>
<evidence type="ECO:0000256" key="11">
    <source>
        <dbReference type="ARBA" id="ARBA00022989"/>
    </source>
</evidence>
<feature type="coiled-coil region" evidence="19">
    <location>
        <begin position="1561"/>
        <end position="1634"/>
    </location>
</feature>
<keyword evidence="2" id="KW-0813">Transport</keyword>
<keyword evidence="5" id="KW-0812">Transmembrane</keyword>
<feature type="compositionally biased region" description="Low complexity" evidence="20">
    <location>
        <begin position="1929"/>
        <end position="1938"/>
    </location>
</feature>
<feature type="compositionally biased region" description="Polar residues" evidence="20">
    <location>
        <begin position="620"/>
        <end position="634"/>
    </location>
</feature>
<keyword evidence="6" id="KW-0677">Repeat</keyword>
<reference evidence="23" key="1">
    <citation type="journal article" date="2011" name="Nat. Biotechnol.">
        <title>The genomic sequence of the Chinese hamster ovary (CHO)-K1 cell line.</title>
        <authorList>
            <person name="Xu X."/>
            <person name="Nagarajan H."/>
            <person name="Lewis N.E."/>
            <person name="Pan S."/>
            <person name="Cai Z."/>
            <person name="Liu X."/>
            <person name="Chen W."/>
            <person name="Xie M."/>
            <person name="Wang W."/>
            <person name="Hammond S."/>
            <person name="Andersen M.R."/>
            <person name="Neff N."/>
            <person name="Passarelli B."/>
            <person name="Koh W."/>
            <person name="Fan H.C."/>
            <person name="Wang J."/>
            <person name="Gui Y."/>
            <person name="Lee K.H."/>
            <person name="Betenbaugh M.J."/>
            <person name="Quake S.R."/>
            <person name="Famili I."/>
            <person name="Palsson B.O."/>
            <person name="Wang J."/>
        </authorList>
    </citation>
    <scope>NUCLEOTIDE SEQUENCE [LARGE SCALE GENOMIC DNA]</scope>
    <source>
        <strain evidence="23">CHO K1 cell line</strain>
    </source>
</reference>
<evidence type="ECO:0000256" key="4">
    <source>
        <dbReference type="ARBA" id="ARBA00022553"/>
    </source>
</evidence>
<feature type="region of interest" description="Disordered" evidence="20">
    <location>
        <begin position="1750"/>
        <end position="1780"/>
    </location>
</feature>
<keyword evidence="9" id="KW-0832">Ubl conjugation</keyword>
<keyword evidence="11" id="KW-1133">Transmembrane helix</keyword>
<keyword evidence="12" id="KW-0007">Acetylation</keyword>
<dbReference type="Proteomes" id="UP000001075">
    <property type="component" value="Unassembled WGS sequence"/>
</dbReference>
<evidence type="ECO:0000256" key="10">
    <source>
        <dbReference type="ARBA" id="ARBA00022927"/>
    </source>
</evidence>
<evidence type="ECO:0000259" key="21">
    <source>
        <dbReference type="PROSITE" id="PS51842"/>
    </source>
</evidence>
<keyword evidence="14 19" id="KW-0175">Coiled coil</keyword>